<feature type="transmembrane region" description="Helical" evidence="7">
    <location>
        <begin position="6"/>
        <end position="22"/>
    </location>
</feature>
<organism evidence="8 9">
    <name type="scientific">Paracoccus onubensis</name>
    <dbReference type="NCBI Taxonomy" id="1675788"/>
    <lineage>
        <taxon>Bacteria</taxon>
        <taxon>Pseudomonadati</taxon>
        <taxon>Pseudomonadota</taxon>
        <taxon>Alphaproteobacteria</taxon>
        <taxon>Rhodobacterales</taxon>
        <taxon>Paracoccaceae</taxon>
        <taxon>Paracoccus</taxon>
    </lineage>
</organism>
<protein>
    <submittedName>
        <fullName evidence="8">AEC family transporter</fullName>
    </submittedName>
</protein>
<dbReference type="AlphaFoldDB" id="A0A418T7Z3"/>
<evidence type="ECO:0000256" key="3">
    <source>
        <dbReference type="ARBA" id="ARBA00022475"/>
    </source>
</evidence>
<dbReference type="PANTHER" id="PTHR36838">
    <property type="entry name" value="AUXIN EFFLUX CARRIER FAMILY PROTEIN"/>
    <property type="match status" value="1"/>
</dbReference>
<reference evidence="9" key="1">
    <citation type="submission" date="2018-09" db="EMBL/GenBank/DDBJ databases">
        <title>Acidovorax cavernicola nov. sp. isolated from Gruta de las Maravillas (Aracena, Spain).</title>
        <authorList>
            <person name="Jurado V."/>
            <person name="Gutierrez-Patricio S."/>
            <person name="Gonzalez-Pimentel J.L."/>
            <person name="Miller A.Z."/>
            <person name="Laiz L."/>
            <person name="Saiz-Jimenez C."/>
        </authorList>
    </citation>
    <scope>NUCLEOTIDE SEQUENCE [LARGE SCALE GENOMIC DNA]</scope>
    <source>
        <strain evidence="9">1011MAR3C25</strain>
    </source>
</reference>
<keyword evidence="4 7" id="KW-0812">Transmembrane</keyword>
<feature type="transmembrane region" description="Helical" evidence="7">
    <location>
        <begin position="194"/>
        <end position="216"/>
    </location>
</feature>
<keyword evidence="6 7" id="KW-0472">Membrane</keyword>
<dbReference type="OrthoDB" id="7329340at2"/>
<comment type="caution">
    <text evidence="8">The sequence shown here is derived from an EMBL/GenBank/DDBJ whole genome shotgun (WGS) entry which is preliminary data.</text>
</comment>
<dbReference type="EMBL" id="QZCG01000001">
    <property type="protein sequence ID" value="RJE89354.1"/>
    <property type="molecule type" value="Genomic_DNA"/>
</dbReference>
<feature type="transmembrane region" description="Helical" evidence="7">
    <location>
        <begin position="127"/>
        <end position="149"/>
    </location>
</feature>
<evidence type="ECO:0000313" key="9">
    <source>
        <dbReference type="Proteomes" id="UP000284202"/>
    </source>
</evidence>
<feature type="transmembrane region" description="Helical" evidence="7">
    <location>
        <begin position="65"/>
        <end position="83"/>
    </location>
</feature>
<proteinExistence type="predicted"/>
<feature type="transmembrane region" description="Helical" evidence="7">
    <location>
        <begin position="34"/>
        <end position="53"/>
    </location>
</feature>
<evidence type="ECO:0000256" key="4">
    <source>
        <dbReference type="ARBA" id="ARBA00022692"/>
    </source>
</evidence>
<evidence type="ECO:0000256" key="7">
    <source>
        <dbReference type="SAM" id="Phobius"/>
    </source>
</evidence>
<dbReference type="PANTHER" id="PTHR36838:SF3">
    <property type="entry name" value="TRANSPORTER AUXIN EFFLUX CARRIER EC FAMILY"/>
    <property type="match status" value="1"/>
</dbReference>
<dbReference type="Pfam" id="PF03547">
    <property type="entry name" value="Mem_trans"/>
    <property type="match status" value="1"/>
</dbReference>
<feature type="transmembrane region" description="Helical" evidence="7">
    <location>
        <begin position="291"/>
        <end position="311"/>
    </location>
</feature>
<keyword evidence="5 7" id="KW-1133">Transmembrane helix</keyword>
<evidence type="ECO:0000256" key="5">
    <source>
        <dbReference type="ARBA" id="ARBA00022989"/>
    </source>
</evidence>
<keyword evidence="3" id="KW-1003">Cell membrane</keyword>
<dbReference type="RefSeq" id="WP_119745221.1">
    <property type="nucleotide sequence ID" value="NZ_QZCG01000001.1"/>
</dbReference>
<feature type="transmembrane region" description="Helical" evidence="7">
    <location>
        <begin position="170"/>
        <end position="188"/>
    </location>
</feature>
<keyword evidence="2" id="KW-0813">Transport</keyword>
<evidence type="ECO:0000256" key="1">
    <source>
        <dbReference type="ARBA" id="ARBA00004141"/>
    </source>
</evidence>
<feature type="transmembrane region" description="Helical" evidence="7">
    <location>
        <begin position="95"/>
        <end position="115"/>
    </location>
</feature>
<evidence type="ECO:0000313" key="8">
    <source>
        <dbReference type="EMBL" id="RJE89354.1"/>
    </source>
</evidence>
<comment type="subcellular location">
    <subcellularLocation>
        <location evidence="1">Membrane</location>
        <topology evidence="1">Multi-pass membrane protein</topology>
    </subcellularLocation>
</comment>
<feature type="transmembrane region" description="Helical" evidence="7">
    <location>
        <begin position="258"/>
        <end position="279"/>
    </location>
</feature>
<accession>A0A418T7Z3</accession>
<keyword evidence="9" id="KW-1185">Reference proteome</keyword>
<dbReference type="GO" id="GO:0016020">
    <property type="term" value="C:membrane"/>
    <property type="evidence" value="ECO:0007669"/>
    <property type="project" value="UniProtKB-SubCell"/>
</dbReference>
<sequence length="312" mass="32622">MLSNIVVVLPIFALIFTGWIAARCDVLGLEATRGINRMVIYLALPAMLFDIMANADPGEIWRPGFISAFLIGCGAVFAATLALRLRQGSHLADAAIDGLNAGYANVGFMGFPLVAEIIGPEGLAATLIATIITACILFAAAIILIEIALKSEARRRDIARKTALSLVRNPLLIAPLLGAGFMIGGFTMPHALDVYLTLLGGAAAPCALVVLGLFLAQNSGRRPRAGGGVQAALIGLKLIGQPLVTWIVAVPVLGLPPLMAQTAVLLAALPTGTGPFMLAEFHEREALLTGRVILISTVLSLISLPLLMAAWH</sequence>
<dbReference type="Proteomes" id="UP000284202">
    <property type="component" value="Unassembled WGS sequence"/>
</dbReference>
<dbReference type="GO" id="GO:0055085">
    <property type="term" value="P:transmembrane transport"/>
    <property type="evidence" value="ECO:0007669"/>
    <property type="project" value="InterPro"/>
</dbReference>
<gene>
    <name evidence="8" type="ORF">D3P04_01595</name>
</gene>
<evidence type="ECO:0000256" key="6">
    <source>
        <dbReference type="ARBA" id="ARBA00023136"/>
    </source>
</evidence>
<dbReference type="InterPro" id="IPR004776">
    <property type="entry name" value="Mem_transp_PIN-like"/>
</dbReference>
<name>A0A418T7Z3_9RHOB</name>
<feature type="transmembrane region" description="Helical" evidence="7">
    <location>
        <begin position="228"/>
        <end position="252"/>
    </location>
</feature>
<evidence type="ECO:0000256" key="2">
    <source>
        <dbReference type="ARBA" id="ARBA00022448"/>
    </source>
</evidence>